<reference evidence="1" key="2">
    <citation type="journal article" date="2015" name="Fish Shellfish Immunol.">
        <title>Early steps in the European eel (Anguilla anguilla)-Vibrio vulnificus interaction in the gills: Role of the RtxA13 toxin.</title>
        <authorList>
            <person name="Callol A."/>
            <person name="Pajuelo D."/>
            <person name="Ebbesson L."/>
            <person name="Teles M."/>
            <person name="MacKenzie S."/>
            <person name="Amaro C."/>
        </authorList>
    </citation>
    <scope>NUCLEOTIDE SEQUENCE</scope>
</reference>
<dbReference type="AlphaFoldDB" id="A0A0E9VD97"/>
<name>A0A0E9VD97_ANGAN</name>
<dbReference type="EMBL" id="GBXM01032555">
    <property type="protein sequence ID" value="JAH76022.1"/>
    <property type="molecule type" value="Transcribed_RNA"/>
</dbReference>
<accession>A0A0E9VD97</accession>
<sequence length="29" mass="3630">MCMLHFLENAEPYVKNEWTWKSLRFTQNI</sequence>
<organism evidence="1">
    <name type="scientific">Anguilla anguilla</name>
    <name type="common">European freshwater eel</name>
    <name type="synonym">Muraena anguilla</name>
    <dbReference type="NCBI Taxonomy" id="7936"/>
    <lineage>
        <taxon>Eukaryota</taxon>
        <taxon>Metazoa</taxon>
        <taxon>Chordata</taxon>
        <taxon>Craniata</taxon>
        <taxon>Vertebrata</taxon>
        <taxon>Euteleostomi</taxon>
        <taxon>Actinopterygii</taxon>
        <taxon>Neopterygii</taxon>
        <taxon>Teleostei</taxon>
        <taxon>Anguilliformes</taxon>
        <taxon>Anguillidae</taxon>
        <taxon>Anguilla</taxon>
    </lineage>
</organism>
<reference evidence="1" key="1">
    <citation type="submission" date="2014-11" db="EMBL/GenBank/DDBJ databases">
        <authorList>
            <person name="Amaro Gonzalez C."/>
        </authorList>
    </citation>
    <scope>NUCLEOTIDE SEQUENCE</scope>
</reference>
<protein>
    <submittedName>
        <fullName evidence="1">Uncharacterized protein</fullName>
    </submittedName>
</protein>
<evidence type="ECO:0000313" key="1">
    <source>
        <dbReference type="EMBL" id="JAH76022.1"/>
    </source>
</evidence>
<proteinExistence type="predicted"/>